<evidence type="ECO:0000256" key="1">
    <source>
        <dbReference type="PROSITE-ProRule" id="PRU00339"/>
    </source>
</evidence>
<name>A0ABQ6LVY1_9GAMM</name>
<organism evidence="2 3">
    <name type="scientific">Biformimicrobium ophioploci</name>
    <dbReference type="NCBI Taxonomy" id="3036711"/>
    <lineage>
        <taxon>Bacteria</taxon>
        <taxon>Pseudomonadati</taxon>
        <taxon>Pseudomonadota</taxon>
        <taxon>Gammaproteobacteria</taxon>
        <taxon>Cellvibrionales</taxon>
        <taxon>Microbulbiferaceae</taxon>
        <taxon>Biformimicrobium</taxon>
    </lineage>
</organism>
<protein>
    <recommendedName>
        <fullName evidence="4">Transglutaminase-like domain-containing protein</fullName>
    </recommendedName>
</protein>
<accession>A0ABQ6LVY1</accession>
<dbReference type="EMBL" id="BSYJ01000001">
    <property type="protein sequence ID" value="GMG86225.1"/>
    <property type="molecule type" value="Genomic_DNA"/>
</dbReference>
<evidence type="ECO:0000313" key="3">
    <source>
        <dbReference type="Proteomes" id="UP001224392"/>
    </source>
</evidence>
<dbReference type="Gene3D" id="1.25.40.10">
    <property type="entry name" value="Tetratricopeptide repeat domain"/>
    <property type="match status" value="1"/>
</dbReference>
<dbReference type="SUPFAM" id="SSF54001">
    <property type="entry name" value="Cysteine proteinases"/>
    <property type="match status" value="1"/>
</dbReference>
<dbReference type="SUPFAM" id="SSF48452">
    <property type="entry name" value="TPR-like"/>
    <property type="match status" value="1"/>
</dbReference>
<proteinExistence type="predicted"/>
<dbReference type="PROSITE" id="PS50005">
    <property type="entry name" value="TPR"/>
    <property type="match status" value="1"/>
</dbReference>
<evidence type="ECO:0008006" key="4">
    <source>
        <dbReference type="Google" id="ProtNLM"/>
    </source>
</evidence>
<keyword evidence="3" id="KW-1185">Reference proteome</keyword>
<feature type="repeat" description="TPR" evidence="1">
    <location>
        <begin position="228"/>
        <end position="261"/>
    </location>
</feature>
<sequence length="290" mass="31976">MLTLVSVLLCACTTGPTADIVQLAEAERQRLLSGEEILSREVTLAELPQNDLLQVSPAFKAYIDEHAVGSSPKFRYRSLVRHMRRSNFRMAFTLDETTNTAQAFASRSGNCVSFSAMMVAAARYLGLDASFQQVSAPLEDRMLRRRGGGNTRTRVSHIAMSAEYPLGKKTIDFNFQKAPAANALTPLSDEKAFARYFNNRGMEALRNGDRKQAFLNVRKALELDREASYLWNNLATIYKRAGELDLAHDGYSHAMALEPGDAIAGRNLQRLEKLMATTADTGQASSGSEA</sequence>
<gene>
    <name evidence="2" type="ORF">MNKW57_05460</name>
</gene>
<dbReference type="InterPro" id="IPR019734">
    <property type="entry name" value="TPR_rpt"/>
</dbReference>
<comment type="caution">
    <text evidence="2">The sequence shown here is derived from an EMBL/GenBank/DDBJ whole genome shotgun (WGS) entry which is preliminary data.</text>
</comment>
<dbReference type="SMART" id="SM00028">
    <property type="entry name" value="TPR"/>
    <property type="match status" value="2"/>
</dbReference>
<keyword evidence="1" id="KW-0802">TPR repeat</keyword>
<dbReference type="InterPro" id="IPR011990">
    <property type="entry name" value="TPR-like_helical_dom_sf"/>
</dbReference>
<evidence type="ECO:0000313" key="2">
    <source>
        <dbReference type="EMBL" id="GMG86225.1"/>
    </source>
</evidence>
<dbReference type="RefSeq" id="WP_285762728.1">
    <property type="nucleotide sequence ID" value="NZ_BSYJ01000001.1"/>
</dbReference>
<dbReference type="Proteomes" id="UP001224392">
    <property type="component" value="Unassembled WGS sequence"/>
</dbReference>
<reference evidence="2 3" key="1">
    <citation type="submission" date="2023-04" db="EMBL/GenBank/DDBJ databases">
        <title>Marinobulbifer ophiurae gen. nov., sp. Nov., isolate from tissue of brittle star Ophioplocus japonicus.</title>
        <authorList>
            <person name="Kawano K."/>
            <person name="Sawayama S."/>
            <person name="Nakagawa S."/>
        </authorList>
    </citation>
    <scope>NUCLEOTIDE SEQUENCE [LARGE SCALE GENOMIC DNA]</scope>
    <source>
        <strain evidence="2 3">NKW57</strain>
    </source>
</reference>
<dbReference type="InterPro" id="IPR038765">
    <property type="entry name" value="Papain-like_cys_pep_sf"/>
</dbReference>